<dbReference type="PANTHER" id="PTHR12101:SF17">
    <property type="entry name" value="BLOOD VESSEL EPICARDIAL SUBSTANCE"/>
    <property type="match status" value="1"/>
</dbReference>
<evidence type="ECO:0000256" key="4">
    <source>
        <dbReference type="ARBA" id="ARBA00007146"/>
    </source>
</evidence>
<dbReference type="GO" id="GO:0007507">
    <property type="term" value="P:heart development"/>
    <property type="evidence" value="ECO:0007669"/>
    <property type="project" value="TreeGrafter"/>
</dbReference>
<keyword evidence="12" id="KW-0472">Membrane</keyword>
<sequence>MVQLPQAPVSHSKGSSSSSVYRRSVVNSSLPNVANAAGGCESWEDAQHILWQGAQICFAAAFLVPHRFSLSSLVLRWLLTLSFALTSIWAGLVVCAPDVLAWHLTCLLVNAAHALRLAWRALPPRMPAHLRTLYERMFLPYQVSKNRFVELTRAAEVVHLAAERRYATEGVTAADQRVSILLTGKMQVTCEDVLLHYVNPNEFIDSPEYESCPIGSDKLFQVGKTLSLPGAQVTITALEPCTYLTWQRRRLHLLLRANPVLWAVVNNLVGRDIALKLYSLAEFHQLGADGVPLPVRDASPDWGKQVPRSLSLDAVYTGPGGRLRSSAWHAAREASRRAVDASIASSSHVSYAPGTAYVTRTSTES</sequence>
<dbReference type="GO" id="GO:0042383">
    <property type="term" value="C:sarcolemma"/>
    <property type="evidence" value="ECO:0007669"/>
    <property type="project" value="TreeGrafter"/>
</dbReference>
<keyword evidence="5" id="KW-0796">Tight junction</keyword>
<keyword evidence="16" id="KW-1185">Reference proteome</keyword>
<dbReference type="Pfam" id="PF04831">
    <property type="entry name" value="POPDC1-3"/>
    <property type="match status" value="1"/>
</dbReference>
<evidence type="ECO:0000256" key="7">
    <source>
        <dbReference type="ARBA" id="ARBA00022475"/>
    </source>
</evidence>
<keyword evidence="8" id="KW-0812">Transmembrane</keyword>
<evidence type="ECO:0000256" key="6">
    <source>
        <dbReference type="ARBA" id="ARBA00022473"/>
    </source>
</evidence>
<comment type="similarity">
    <text evidence="4">Belongs to the popeye family.</text>
</comment>
<evidence type="ECO:0000256" key="5">
    <source>
        <dbReference type="ARBA" id="ARBA00022427"/>
    </source>
</evidence>
<evidence type="ECO:0000256" key="11">
    <source>
        <dbReference type="ARBA" id="ARBA00022989"/>
    </source>
</evidence>
<keyword evidence="6" id="KW-0217">Developmental protein</keyword>
<evidence type="ECO:0000256" key="12">
    <source>
        <dbReference type="ARBA" id="ARBA00023136"/>
    </source>
</evidence>
<dbReference type="SUPFAM" id="SSF51206">
    <property type="entry name" value="cAMP-binding domain-like"/>
    <property type="match status" value="1"/>
</dbReference>
<dbReference type="PANTHER" id="PTHR12101">
    <property type="entry name" value="POPEYE DOMAIN CONTAINING PROTEIN"/>
    <property type="match status" value="1"/>
</dbReference>
<dbReference type="GO" id="GO:0030552">
    <property type="term" value="F:cAMP binding"/>
    <property type="evidence" value="ECO:0007669"/>
    <property type="project" value="TreeGrafter"/>
</dbReference>
<keyword evidence="13" id="KW-0325">Glycoprotein</keyword>
<evidence type="ECO:0000256" key="1">
    <source>
        <dbReference type="ARBA" id="ARBA00004124"/>
    </source>
</evidence>
<evidence type="ECO:0000256" key="13">
    <source>
        <dbReference type="ARBA" id="ARBA00023180"/>
    </source>
</evidence>
<feature type="domain" description="POPDC1-3" evidence="14">
    <location>
        <begin position="46"/>
        <end position="281"/>
    </location>
</feature>
<reference evidence="15" key="1">
    <citation type="journal article" date="2020" name="Cell">
        <title>Large-Scale Comparative Analyses of Tick Genomes Elucidate Their Genetic Diversity and Vector Capacities.</title>
        <authorList>
            <consortium name="Tick Genome and Microbiome Consortium (TIGMIC)"/>
            <person name="Jia N."/>
            <person name="Wang J."/>
            <person name="Shi W."/>
            <person name="Du L."/>
            <person name="Sun Y."/>
            <person name="Zhan W."/>
            <person name="Jiang J.F."/>
            <person name="Wang Q."/>
            <person name="Zhang B."/>
            <person name="Ji P."/>
            <person name="Bell-Sakyi L."/>
            <person name="Cui X.M."/>
            <person name="Yuan T.T."/>
            <person name="Jiang B.G."/>
            <person name="Yang W.F."/>
            <person name="Lam T.T."/>
            <person name="Chang Q.C."/>
            <person name="Ding S.J."/>
            <person name="Wang X.J."/>
            <person name="Zhu J.G."/>
            <person name="Ruan X.D."/>
            <person name="Zhao L."/>
            <person name="Wei J.T."/>
            <person name="Ye R.Z."/>
            <person name="Que T.C."/>
            <person name="Du C.H."/>
            <person name="Zhou Y.H."/>
            <person name="Cheng J.X."/>
            <person name="Dai P.F."/>
            <person name="Guo W.B."/>
            <person name="Han X.H."/>
            <person name="Huang E.J."/>
            <person name="Li L.F."/>
            <person name="Wei W."/>
            <person name="Gao Y.C."/>
            <person name="Liu J.Z."/>
            <person name="Shao H.Z."/>
            <person name="Wang X."/>
            <person name="Wang C.C."/>
            <person name="Yang T.C."/>
            <person name="Huo Q.B."/>
            <person name="Li W."/>
            <person name="Chen H.Y."/>
            <person name="Chen S.E."/>
            <person name="Zhou L.G."/>
            <person name="Ni X.B."/>
            <person name="Tian J.H."/>
            <person name="Sheng Y."/>
            <person name="Liu T."/>
            <person name="Pan Y.S."/>
            <person name="Xia L.Y."/>
            <person name="Li J."/>
            <person name="Zhao F."/>
            <person name="Cao W.C."/>
        </authorList>
    </citation>
    <scope>NUCLEOTIDE SEQUENCE</scope>
    <source>
        <strain evidence="15">Rsan-2018</strain>
    </source>
</reference>
<evidence type="ECO:0000256" key="3">
    <source>
        <dbReference type="ARBA" id="ARBA00004435"/>
    </source>
</evidence>
<dbReference type="InterPro" id="IPR006916">
    <property type="entry name" value="POPDC1-3"/>
</dbReference>
<accession>A0A9D4PLG9</accession>
<dbReference type="GO" id="GO:0007155">
    <property type="term" value="P:cell adhesion"/>
    <property type="evidence" value="ECO:0007669"/>
    <property type="project" value="UniProtKB-KW"/>
</dbReference>
<dbReference type="GO" id="GO:0051146">
    <property type="term" value="P:striated muscle cell differentiation"/>
    <property type="evidence" value="ECO:0007669"/>
    <property type="project" value="TreeGrafter"/>
</dbReference>
<dbReference type="VEuPathDB" id="VectorBase:RSAN_049119"/>
<name>A0A9D4PLG9_RHISA</name>
<organism evidence="15 16">
    <name type="scientific">Rhipicephalus sanguineus</name>
    <name type="common">Brown dog tick</name>
    <name type="synonym">Ixodes sanguineus</name>
    <dbReference type="NCBI Taxonomy" id="34632"/>
    <lineage>
        <taxon>Eukaryota</taxon>
        <taxon>Metazoa</taxon>
        <taxon>Ecdysozoa</taxon>
        <taxon>Arthropoda</taxon>
        <taxon>Chelicerata</taxon>
        <taxon>Arachnida</taxon>
        <taxon>Acari</taxon>
        <taxon>Parasitiformes</taxon>
        <taxon>Ixodida</taxon>
        <taxon>Ixodoidea</taxon>
        <taxon>Ixodidae</taxon>
        <taxon>Rhipicephalinae</taxon>
        <taxon>Rhipicephalus</taxon>
        <taxon>Rhipicephalus</taxon>
    </lineage>
</organism>
<keyword evidence="10" id="KW-0965">Cell junction</keyword>
<proteinExistence type="inferred from homology"/>
<dbReference type="InterPro" id="IPR055272">
    <property type="entry name" value="POPDC1-3_dom"/>
</dbReference>
<evidence type="ECO:0000256" key="2">
    <source>
        <dbReference type="ARBA" id="ARBA00004141"/>
    </source>
</evidence>
<reference evidence="15" key="2">
    <citation type="submission" date="2021-09" db="EMBL/GenBank/DDBJ databases">
        <authorList>
            <person name="Jia N."/>
            <person name="Wang J."/>
            <person name="Shi W."/>
            <person name="Du L."/>
            <person name="Sun Y."/>
            <person name="Zhan W."/>
            <person name="Jiang J."/>
            <person name="Wang Q."/>
            <person name="Zhang B."/>
            <person name="Ji P."/>
            <person name="Sakyi L.B."/>
            <person name="Cui X."/>
            <person name="Yuan T."/>
            <person name="Jiang B."/>
            <person name="Yang W."/>
            <person name="Lam T.T.-Y."/>
            <person name="Chang Q."/>
            <person name="Ding S."/>
            <person name="Wang X."/>
            <person name="Zhu J."/>
            <person name="Ruan X."/>
            <person name="Zhao L."/>
            <person name="Wei J."/>
            <person name="Que T."/>
            <person name="Du C."/>
            <person name="Cheng J."/>
            <person name="Dai P."/>
            <person name="Han X."/>
            <person name="Huang E."/>
            <person name="Gao Y."/>
            <person name="Liu J."/>
            <person name="Shao H."/>
            <person name="Ye R."/>
            <person name="Li L."/>
            <person name="Wei W."/>
            <person name="Wang X."/>
            <person name="Wang C."/>
            <person name="Huo Q."/>
            <person name="Li W."/>
            <person name="Guo W."/>
            <person name="Chen H."/>
            <person name="Chen S."/>
            <person name="Zhou L."/>
            <person name="Zhou L."/>
            <person name="Ni X."/>
            <person name="Tian J."/>
            <person name="Zhou Y."/>
            <person name="Sheng Y."/>
            <person name="Liu T."/>
            <person name="Pan Y."/>
            <person name="Xia L."/>
            <person name="Li J."/>
            <person name="Zhao F."/>
            <person name="Cao W."/>
        </authorList>
    </citation>
    <scope>NUCLEOTIDE SEQUENCE</scope>
    <source>
        <strain evidence="15">Rsan-2018</strain>
        <tissue evidence="15">Larvae</tissue>
    </source>
</reference>
<dbReference type="AlphaFoldDB" id="A0A9D4PLG9"/>
<dbReference type="GO" id="GO:0005923">
    <property type="term" value="C:bicellular tight junction"/>
    <property type="evidence" value="ECO:0007669"/>
    <property type="project" value="UniProtKB-SubCell"/>
</dbReference>
<keyword evidence="9" id="KW-0130">Cell adhesion</keyword>
<gene>
    <name evidence="15" type="ORF">HPB52_007522</name>
</gene>
<dbReference type="GO" id="GO:0016328">
    <property type="term" value="C:lateral plasma membrane"/>
    <property type="evidence" value="ECO:0007669"/>
    <property type="project" value="UniProtKB-SubCell"/>
</dbReference>
<dbReference type="Proteomes" id="UP000821837">
    <property type="component" value="Chromosome 6"/>
</dbReference>
<dbReference type="EMBL" id="JABSTV010001252">
    <property type="protein sequence ID" value="KAH7947091.1"/>
    <property type="molecule type" value="Genomic_DNA"/>
</dbReference>
<evidence type="ECO:0000313" key="16">
    <source>
        <dbReference type="Proteomes" id="UP000821837"/>
    </source>
</evidence>
<evidence type="ECO:0000256" key="10">
    <source>
        <dbReference type="ARBA" id="ARBA00022949"/>
    </source>
</evidence>
<protein>
    <recommendedName>
        <fullName evidence="14">POPDC1-3 domain-containing protein</fullName>
    </recommendedName>
</protein>
<comment type="subcellular location">
    <subcellularLocation>
        <location evidence="3">Cell junction</location>
        <location evidence="3">Tight junction</location>
    </subcellularLocation>
    <subcellularLocation>
        <location evidence="1">Lateral cell membrane</location>
    </subcellularLocation>
    <subcellularLocation>
        <location evidence="2">Membrane</location>
        <topology evidence="2">Multi-pass membrane protein</topology>
    </subcellularLocation>
</comment>
<dbReference type="GO" id="GO:0042391">
    <property type="term" value="P:regulation of membrane potential"/>
    <property type="evidence" value="ECO:0007669"/>
    <property type="project" value="TreeGrafter"/>
</dbReference>
<evidence type="ECO:0000256" key="8">
    <source>
        <dbReference type="ARBA" id="ARBA00022692"/>
    </source>
</evidence>
<evidence type="ECO:0000256" key="9">
    <source>
        <dbReference type="ARBA" id="ARBA00022889"/>
    </source>
</evidence>
<evidence type="ECO:0000259" key="14">
    <source>
        <dbReference type="Pfam" id="PF04831"/>
    </source>
</evidence>
<keyword evidence="11" id="KW-1133">Transmembrane helix</keyword>
<dbReference type="InterPro" id="IPR018490">
    <property type="entry name" value="cNMP-bd_dom_sf"/>
</dbReference>
<keyword evidence="7" id="KW-1003">Cell membrane</keyword>
<comment type="caution">
    <text evidence="15">The sequence shown here is derived from an EMBL/GenBank/DDBJ whole genome shotgun (WGS) entry which is preliminary data.</text>
</comment>
<evidence type="ECO:0000313" key="15">
    <source>
        <dbReference type="EMBL" id="KAH7947091.1"/>
    </source>
</evidence>